<accession>A0ABD3SU02</accession>
<keyword evidence="2" id="KW-1185">Reference proteome</keyword>
<dbReference type="AlphaFoldDB" id="A0ABD3SU02"/>
<sequence>MPVHLQRFLRLLRDHELSEEDCNKLFFQFTKASASVLGDDTIFNGSKVKKRI</sequence>
<dbReference type="EMBL" id="JBJXBP010000005">
    <property type="protein sequence ID" value="KAL3828080.1"/>
    <property type="molecule type" value="Genomic_DNA"/>
</dbReference>
<name>A0ABD3SU02_9LAMI</name>
<dbReference type="Proteomes" id="UP001634393">
    <property type="component" value="Unassembled WGS sequence"/>
</dbReference>
<gene>
    <name evidence="1" type="ORF">ACJIZ3_016882</name>
</gene>
<comment type="caution">
    <text evidence="1">The sequence shown here is derived from an EMBL/GenBank/DDBJ whole genome shotgun (WGS) entry which is preliminary data.</text>
</comment>
<organism evidence="1 2">
    <name type="scientific">Penstemon smallii</name>
    <dbReference type="NCBI Taxonomy" id="265156"/>
    <lineage>
        <taxon>Eukaryota</taxon>
        <taxon>Viridiplantae</taxon>
        <taxon>Streptophyta</taxon>
        <taxon>Embryophyta</taxon>
        <taxon>Tracheophyta</taxon>
        <taxon>Spermatophyta</taxon>
        <taxon>Magnoliopsida</taxon>
        <taxon>eudicotyledons</taxon>
        <taxon>Gunneridae</taxon>
        <taxon>Pentapetalae</taxon>
        <taxon>asterids</taxon>
        <taxon>lamiids</taxon>
        <taxon>Lamiales</taxon>
        <taxon>Plantaginaceae</taxon>
        <taxon>Cheloneae</taxon>
        <taxon>Penstemon</taxon>
    </lineage>
</organism>
<evidence type="ECO:0000313" key="1">
    <source>
        <dbReference type="EMBL" id="KAL3828080.1"/>
    </source>
</evidence>
<proteinExistence type="predicted"/>
<reference evidence="1 2" key="1">
    <citation type="submission" date="2024-12" db="EMBL/GenBank/DDBJ databases">
        <title>The unique morphological basis and parallel evolutionary history of personate flowers in Penstemon.</title>
        <authorList>
            <person name="Depatie T.H."/>
            <person name="Wessinger C.A."/>
        </authorList>
    </citation>
    <scope>NUCLEOTIDE SEQUENCE [LARGE SCALE GENOMIC DNA]</scope>
    <source>
        <strain evidence="1">WTNN_2</strain>
        <tissue evidence="1">Leaf</tissue>
    </source>
</reference>
<evidence type="ECO:0000313" key="2">
    <source>
        <dbReference type="Proteomes" id="UP001634393"/>
    </source>
</evidence>
<protein>
    <submittedName>
        <fullName evidence="1">Uncharacterized protein</fullName>
    </submittedName>
</protein>